<keyword evidence="5 6" id="KW-0472">Membrane</keyword>
<evidence type="ECO:0000256" key="2">
    <source>
        <dbReference type="ARBA" id="ARBA00022475"/>
    </source>
</evidence>
<organism evidence="8 9">
    <name type="scientific">Rosistilla ulvae</name>
    <dbReference type="NCBI Taxonomy" id="1930277"/>
    <lineage>
        <taxon>Bacteria</taxon>
        <taxon>Pseudomonadati</taxon>
        <taxon>Planctomycetota</taxon>
        <taxon>Planctomycetia</taxon>
        <taxon>Pirellulales</taxon>
        <taxon>Pirellulaceae</taxon>
        <taxon>Rosistilla</taxon>
    </lineage>
</organism>
<evidence type="ECO:0000256" key="3">
    <source>
        <dbReference type="ARBA" id="ARBA00022692"/>
    </source>
</evidence>
<feature type="transmembrane region" description="Helical" evidence="6">
    <location>
        <begin position="229"/>
        <end position="250"/>
    </location>
</feature>
<dbReference type="Proteomes" id="UP000319557">
    <property type="component" value="Chromosome"/>
</dbReference>
<keyword evidence="2" id="KW-1003">Cell membrane</keyword>
<evidence type="ECO:0000256" key="7">
    <source>
        <dbReference type="SAM" id="SignalP"/>
    </source>
</evidence>
<sequence length="358" mass="38314" precursor="true">MLLRIAKFAIALAVVVGLAHTIRSAAGELAEHRDRIRGEIADLDQQLESTTDPAARADLQARRERWVSQQPRLAAIDWWRVAAAAAVYLASLFPAALFFHQVLRHMKQHPRLGDAVRAHILGHMGKYVPGKAMVVVLRTGAIAGPNVRAGVAVVAAFIETLLMMAVGGTVAGVFVVCLRMPTGITLLAIGLAACAAVPTLPSLFRFVVRKISESRFGSDKGLDDAGIDWRLIGCGWGWMLLMWTAIGWSFALLIQATPGATVDAFTWQDYMLATAAIALAMVAGFISLLPGGAGVRELVLSTLLAPRFGLVPALVAAILARLVFLAVEVGIGGLLWTTRRRTTPGDRSRCDTEDLPTG</sequence>
<keyword evidence="3 6" id="KW-0812">Transmembrane</keyword>
<dbReference type="GO" id="GO:0005886">
    <property type="term" value="C:plasma membrane"/>
    <property type="evidence" value="ECO:0007669"/>
    <property type="project" value="UniProtKB-SubCell"/>
</dbReference>
<evidence type="ECO:0008006" key="10">
    <source>
        <dbReference type="Google" id="ProtNLM"/>
    </source>
</evidence>
<evidence type="ECO:0000256" key="4">
    <source>
        <dbReference type="ARBA" id="ARBA00022989"/>
    </source>
</evidence>
<dbReference type="KEGG" id="ruv:EC9_19510"/>
<evidence type="ECO:0000256" key="6">
    <source>
        <dbReference type="SAM" id="Phobius"/>
    </source>
</evidence>
<feature type="chain" id="PRO_5021892108" description="Lysylphosphatidylglycerol synthase TM region" evidence="7">
    <location>
        <begin position="26"/>
        <end position="358"/>
    </location>
</feature>
<feature type="transmembrane region" description="Helical" evidence="6">
    <location>
        <begin position="78"/>
        <end position="99"/>
    </location>
</feature>
<evidence type="ECO:0000313" key="9">
    <source>
        <dbReference type="Proteomes" id="UP000319557"/>
    </source>
</evidence>
<proteinExistence type="predicted"/>
<feature type="signal peptide" evidence="7">
    <location>
        <begin position="1"/>
        <end position="25"/>
    </location>
</feature>
<dbReference type="RefSeq" id="WP_218934696.1">
    <property type="nucleotide sequence ID" value="NZ_CP036261.1"/>
</dbReference>
<protein>
    <recommendedName>
        <fullName evidence="10">Lysylphosphatidylglycerol synthase TM region</fullName>
    </recommendedName>
</protein>
<dbReference type="EMBL" id="CP036261">
    <property type="protein sequence ID" value="QDS87769.1"/>
    <property type="molecule type" value="Genomic_DNA"/>
</dbReference>
<keyword evidence="4 6" id="KW-1133">Transmembrane helix</keyword>
<dbReference type="AlphaFoldDB" id="A0A517LYU8"/>
<comment type="subcellular location">
    <subcellularLocation>
        <location evidence="1">Cell membrane</location>
        <topology evidence="1">Multi-pass membrane protein</topology>
    </subcellularLocation>
</comment>
<evidence type="ECO:0000313" key="8">
    <source>
        <dbReference type="EMBL" id="QDS87769.1"/>
    </source>
</evidence>
<feature type="transmembrane region" description="Helical" evidence="6">
    <location>
        <begin position="151"/>
        <end position="176"/>
    </location>
</feature>
<name>A0A517LYU8_9BACT</name>
<dbReference type="InterPro" id="IPR022791">
    <property type="entry name" value="L-PG_synthase/AglD"/>
</dbReference>
<feature type="transmembrane region" description="Helical" evidence="6">
    <location>
        <begin position="310"/>
        <end position="336"/>
    </location>
</feature>
<accession>A0A517LYU8</accession>
<feature type="transmembrane region" description="Helical" evidence="6">
    <location>
        <begin position="270"/>
        <end position="289"/>
    </location>
</feature>
<evidence type="ECO:0000256" key="5">
    <source>
        <dbReference type="ARBA" id="ARBA00023136"/>
    </source>
</evidence>
<reference evidence="8 9" key="1">
    <citation type="submission" date="2019-02" db="EMBL/GenBank/DDBJ databases">
        <title>Deep-cultivation of Planctomycetes and their phenomic and genomic characterization uncovers novel biology.</title>
        <authorList>
            <person name="Wiegand S."/>
            <person name="Jogler M."/>
            <person name="Boedeker C."/>
            <person name="Pinto D."/>
            <person name="Vollmers J."/>
            <person name="Rivas-Marin E."/>
            <person name="Kohn T."/>
            <person name="Peeters S.H."/>
            <person name="Heuer A."/>
            <person name="Rast P."/>
            <person name="Oberbeckmann S."/>
            <person name="Bunk B."/>
            <person name="Jeske O."/>
            <person name="Meyerdierks A."/>
            <person name="Storesund J.E."/>
            <person name="Kallscheuer N."/>
            <person name="Luecker S."/>
            <person name="Lage O.M."/>
            <person name="Pohl T."/>
            <person name="Merkel B.J."/>
            <person name="Hornburger P."/>
            <person name="Mueller R.-W."/>
            <person name="Bruemmer F."/>
            <person name="Labrenz M."/>
            <person name="Spormann A.M."/>
            <person name="Op den Camp H."/>
            <person name="Overmann J."/>
            <person name="Amann R."/>
            <person name="Jetten M.S.M."/>
            <person name="Mascher T."/>
            <person name="Medema M.H."/>
            <person name="Devos D.P."/>
            <person name="Kaster A.-K."/>
            <person name="Ovreas L."/>
            <person name="Rohde M."/>
            <person name="Galperin M.Y."/>
            <person name="Jogler C."/>
        </authorList>
    </citation>
    <scope>NUCLEOTIDE SEQUENCE [LARGE SCALE GENOMIC DNA]</scope>
    <source>
        <strain evidence="8 9">EC9</strain>
    </source>
</reference>
<evidence type="ECO:0000256" key="1">
    <source>
        <dbReference type="ARBA" id="ARBA00004651"/>
    </source>
</evidence>
<dbReference type="Pfam" id="PF03706">
    <property type="entry name" value="LPG_synthase_TM"/>
    <property type="match status" value="1"/>
</dbReference>
<feature type="transmembrane region" description="Helical" evidence="6">
    <location>
        <begin position="182"/>
        <end position="208"/>
    </location>
</feature>
<gene>
    <name evidence="8" type="ORF">EC9_19510</name>
</gene>
<keyword evidence="9" id="KW-1185">Reference proteome</keyword>
<keyword evidence="7" id="KW-0732">Signal</keyword>